<gene>
    <name evidence="2" type="ORF">GCM10025862_32620</name>
</gene>
<protein>
    <submittedName>
        <fullName evidence="2">Uncharacterized protein</fullName>
    </submittedName>
</protein>
<dbReference type="Proteomes" id="UP001157109">
    <property type="component" value="Unassembled WGS sequence"/>
</dbReference>
<organism evidence="2 3">
    <name type="scientific">Arsenicicoccus piscis</name>
    <dbReference type="NCBI Taxonomy" id="673954"/>
    <lineage>
        <taxon>Bacteria</taxon>
        <taxon>Bacillati</taxon>
        <taxon>Actinomycetota</taxon>
        <taxon>Actinomycetes</taxon>
        <taxon>Micrococcales</taxon>
        <taxon>Intrasporangiaceae</taxon>
        <taxon>Arsenicicoccus</taxon>
    </lineage>
</organism>
<reference evidence="3" key="1">
    <citation type="journal article" date="2019" name="Int. J. Syst. Evol. Microbiol.">
        <title>The Global Catalogue of Microorganisms (GCM) 10K type strain sequencing project: providing services to taxonomists for standard genome sequencing and annotation.</title>
        <authorList>
            <consortium name="The Broad Institute Genomics Platform"/>
            <consortium name="The Broad Institute Genome Sequencing Center for Infectious Disease"/>
            <person name="Wu L."/>
            <person name="Ma J."/>
        </authorList>
    </citation>
    <scope>NUCLEOTIDE SEQUENCE [LARGE SCALE GENOMIC DNA]</scope>
    <source>
        <strain evidence="3">NBRC 105830</strain>
    </source>
</reference>
<accession>A0ABQ6HSF8</accession>
<evidence type="ECO:0000313" key="3">
    <source>
        <dbReference type="Proteomes" id="UP001157109"/>
    </source>
</evidence>
<evidence type="ECO:0000256" key="1">
    <source>
        <dbReference type="SAM" id="MobiDB-lite"/>
    </source>
</evidence>
<sequence>MTGWSHERIVSPMTGRRGLGALGSCLALGLAGCGGTADAGVSALRVPTHTVYDSGTEAWIMGTIEVDPRRLLPAEIPRRHAVRRLPTQGGLDDGRHAHGAGTCLPGR</sequence>
<feature type="region of interest" description="Disordered" evidence="1">
    <location>
        <begin position="82"/>
        <end position="107"/>
    </location>
</feature>
<name>A0ABQ6HSF8_9MICO</name>
<proteinExistence type="predicted"/>
<keyword evidence="3" id="KW-1185">Reference proteome</keyword>
<evidence type="ECO:0000313" key="2">
    <source>
        <dbReference type="EMBL" id="GMA21241.1"/>
    </source>
</evidence>
<comment type="caution">
    <text evidence="2">The sequence shown here is derived from an EMBL/GenBank/DDBJ whole genome shotgun (WGS) entry which is preliminary data.</text>
</comment>
<dbReference type="EMBL" id="BSUJ01000001">
    <property type="protein sequence ID" value="GMA21241.1"/>
    <property type="molecule type" value="Genomic_DNA"/>
</dbReference>